<comment type="caution">
    <text evidence="2">The sequence shown here is derived from an EMBL/GenBank/DDBJ whole genome shotgun (WGS) entry which is preliminary data.</text>
</comment>
<accession>A0A562QTW8</accession>
<keyword evidence="3" id="KW-1185">Reference proteome</keyword>
<organism evidence="2 3">
    <name type="scientific">Bradyrhizobium huanghuaihaiense</name>
    <dbReference type="NCBI Taxonomy" id="990078"/>
    <lineage>
        <taxon>Bacteria</taxon>
        <taxon>Pseudomonadati</taxon>
        <taxon>Pseudomonadota</taxon>
        <taxon>Alphaproteobacteria</taxon>
        <taxon>Hyphomicrobiales</taxon>
        <taxon>Nitrobacteraceae</taxon>
        <taxon>Bradyrhizobium</taxon>
    </lineage>
</organism>
<dbReference type="PANTHER" id="PTHR30619:SF1">
    <property type="entry name" value="RECOMBINATION PROTEIN 2"/>
    <property type="match status" value="1"/>
</dbReference>
<sequence length="360" mass="40425">MNDFFEIDFLDVEAKKSGDAICIRYRRSGTTFIHVVDGGYQQSGGMVVDHIRKYFDNPPRIDHVISTHQDGDHAGGLVNVLEEFEVGKLWMLRPWTYAEELLPRFTRFTTADGLRRALRESYPNLATLEEAALRQDVSIGEPTQGRAIGDFIVMGPTKDRYLDLVVSSEKTPQAVKSIGEVIADAAGYLTEAVEKALRKRVWGVEFFPPMGTSNENEMSVTQFAYLNEKKILLTADTGRDGLQEIIDFAPYIGLQLPGIDRFQAPHHGGRHNVTSELLDKILGPKLEAKPEKFKFTAVVSASDEDPDHPRKSVLRALWHRGAKVITTEYGHKTSFAGDVPDRGWTTAEAVTYPEEQEEWD</sequence>
<reference evidence="2 3" key="1">
    <citation type="journal article" date="2015" name="Stand. Genomic Sci.">
        <title>Genomic Encyclopedia of Bacterial and Archaeal Type Strains, Phase III: the genomes of soil and plant-associated and newly described type strains.</title>
        <authorList>
            <person name="Whitman W.B."/>
            <person name="Woyke T."/>
            <person name="Klenk H.P."/>
            <person name="Zhou Y."/>
            <person name="Lilburn T.G."/>
            <person name="Beck B.J."/>
            <person name="De Vos P."/>
            <person name="Vandamme P."/>
            <person name="Eisen J.A."/>
            <person name="Garrity G."/>
            <person name="Hugenholtz P."/>
            <person name="Kyrpides N.C."/>
        </authorList>
    </citation>
    <scope>NUCLEOTIDE SEQUENCE [LARGE SCALE GENOMIC DNA]</scope>
    <source>
        <strain evidence="2 3">CGMCC 1.10948</strain>
    </source>
</reference>
<dbReference type="RefSeq" id="WP_208751660.1">
    <property type="nucleotide sequence ID" value="NZ_VLLA01000035.1"/>
</dbReference>
<dbReference type="SUPFAM" id="SSF56281">
    <property type="entry name" value="Metallo-hydrolase/oxidoreductase"/>
    <property type="match status" value="1"/>
</dbReference>
<proteinExistence type="predicted"/>
<dbReference type="InterPro" id="IPR052159">
    <property type="entry name" value="Competence_DNA_uptake"/>
</dbReference>
<dbReference type="EMBL" id="VLLA01000035">
    <property type="protein sequence ID" value="TWI60268.1"/>
    <property type="molecule type" value="Genomic_DNA"/>
</dbReference>
<dbReference type="InterPro" id="IPR036866">
    <property type="entry name" value="RibonucZ/Hydroxyglut_hydro"/>
</dbReference>
<dbReference type="Proteomes" id="UP000316291">
    <property type="component" value="Unassembled WGS sequence"/>
</dbReference>
<dbReference type="InterPro" id="IPR001279">
    <property type="entry name" value="Metallo-B-lactamas"/>
</dbReference>
<evidence type="ECO:0000313" key="3">
    <source>
        <dbReference type="Proteomes" id="UP000316291"/>
    </source>
</evidence>
<dbReference type="PANTHER" id="PTHR30619">
    <property type="entry name" value="DNA INTERNALIZATION/COMPETENCE PROTEIN COMEC/REC2"/>
    <property type="match status" value="1"/>
</dbReference>
<dbReference type="Pfam" id="PF00753">
    <property type="entry name" value="Lactamase_B"/>
    <property type="match status" value="1"/>
</dbReference>
<gene>
    <name evidence="2" type="ORF">IQ16_07766</name>
</gene>
<feature type="domain" description="Metallo-beta-lactamase" evidence="1">
    <location>
        <begin position="35"/>
        <end position="284"/>
    </location>
</feature>
<name>A0A562QTW8_9BRAD</name>
<protein>
    <submittedName>
        <fullName evidence="2">Metallo-beta-lactamase superfamily protein</fullName>
    </submittedName>
</protein>
<dbReference type="Gene3D" id="3.60.15.10">
    <property type="entry name" value="Ribonuclease Z/Hydroxyacylglutathione hydrolase-like"/>
    <property type="match status" value="1"/>
</dbReference>
<evidence type="ECO:0000259" key="1">
    <source>
        <dbReference type="Pfam" id="PF00753"/>
    </source>
</evidence>
<dbReference type="AlphaFoldDB" id="A0A562QTW8"/>
<evidence type="ECO:0000313" key="2">
    <source>
        <dbReference type="EMBL" id="TWI60268.1"/>
    </source>
</evidence>